<evidence type="ECO:0000256" key="4">
    <source>
        <dbReference type="SAM" id="SignalP"/>
    </source>
</evidence>
<keyword evidence="2" id="KW-0813">Transport</keyword>
<evidence type="ECO:0000256" key="3">
    <source>
        <dbReference type="ARBA" id="ARBA00022729"/>
    </source>
</evidence>
<sequence length="341" mass="36873">MKTRWIKGLAAAAAVAIPAMLPLSATAGPTLDAIKSKGTLRCAVNSGLQGFSAPDAQGRWTGLDVDYCRAVAAAILNDPNKVQFVPTTTQNRFTVLQSGEVDILSRNTTWTSSRDSTLGSVFAGTWFYDGQGFMVKKAANIKNASQLNGATICVQPGTTTELNLSDYFRSKRMTFKPVVISDLAQIQQAFFAGRCDVFTTDISGLAATRLAAPNKDDLVILPDAISKEPLGPMVRRGDWEFYTIAKWVLYGLIEAEEYGVTSANVDKLKAESKDPQIQRIVGNTGDVGKGLGLDNDWLVRAIKAVGNYGEIYQRNIGPLGLERGQNALWKDGGLMYAPPLR</sequence>
<dbReference type="InterPro" id="IPR001638">
    <property type="entry name" value="Solute-binding_3/MltF_N"/>
</dbReference>
<feature type="chain" id="PRO_5015499018" evidence="4">
    <location>
        <begin position="28"/>
        <end position="341"/>
    </location>
</feature>
<dbReference type="PANTHER" id="PTHR30085">
    <property type="entry name" value="AMINO ACID ABC TRANSPORTER PERMEASE"/>
    <property type="match status" value="1"/>
</dbReference>
<dbReference type="Pfam" id="PF00497">
    <property type="entry name" value="SBP_bac_3"/>
    <property type="match status" value="1"/>
</dbReference>
<evidence type="ECO:0000256" key="1">
    <source>
        <dbReference type="ARBA" id="ARBA00010333"/>
    </source>
</evidence>
<name>A0A2S5SWW3_9BURK</name>
<comment type="similarity">
    <text evidence="1">Belongs to the bacterial solute-binding protein 3 family.</text>
</comment>
<dbReference type="OrthoDB" id="9777941at2"/>
<protein>
    <submittedName>
        <fullName evidence="6">Amino acid ABC transporter substrate-binding protein</fullName>
    </submittedName>
</protein>
<feature type="signal peptide" evidence="4">
    <location>
        <begin position="1"/>
        <end position="27"/>
    </location>
</feature>
<organism evidence="6 7">
    <name type="scientific">Caldimonas caldifontis</name>
    <dbReference type="NCBI Taxonomy" id="1452508"/>
    <lineage>
        <taxon>Bacteria</taxon>
        <taxon>Pseudomonadati</taxon>
        <taxon>Pseudomonadota</taxon>
        <taxon>Betaproteobacteria</taxon>
        <taxon>Burkholderiales</taxon>
        <taxon>Sphaerotilaceae</taxon>
        <taxon>Caldimonas</taxon>
    </lineage>
</organism>
<keyword evidence="3 4" id="KW-0732">Signal</keyword>
<evidence type="ECO:0000256" key="2">
    <source>
        <dbReference type="ARBA" id="ARBA00022448"/>
    </source>
</evidence>
<accession>A0A2S5SWW3</accession>
<evidence type="ECO:0000259" key="5">
    <source>
        <dbReference type="SMART" id="SM00062"/>
    </source>
</evidence>
<reference evidence="6 7" key="1">
    <citation type="submission" date="2018-02" db="EMBL/GenBank/DDBJ databases">
        <title>Reclassifiation of [Polyangium] brachysporum DSM 7029 as Guopingzhaonella breviflexa gen. nov., sp. nov., a member of the family Comamonadaceae.</title>
        <authorList>
            <person name="Tang B."/>
        </authorList>
    </citation>
    <scope>NUCLEOTIDE SEQUENCE [LARGE SCALE GENOMIC DNA]</scope>
    <source>
        <strain evidence="6 7">BCRC 80649</strain>
    </source>
</reference>
<dbReference type="InterPro" id="IPR051455">
    <property type="entry name" value="Bact_solute-bind_prot3"/>
</dbReference>
<dbReference type="Gene3D" id="3.40.190.10">
    <property type="entry name" value="Periplasmic binding protein-like II"/>
    <property type="match status" value="2"/>
</dbReference>
<feature type="domain" description="Solute-binding protein family 3/N-terminal" evidence="5">
    <location>
        <begin position="39"/>
        <end position="268"/>
    </location>
</feature>
<evidence type="ECO:0000313" key="7">
    <source>
        <dbReference type="Proteomes" id="UP000238605"/>
    </source>
</evidence>
<dbReference type="Proteomes" id="UP000238605">
    <property type="component" value="Unassembled WGS sequence"/>
</dbReference>
<proteinExistence type="inferred from homology"/>
<dbReference type="CDD" id="cd13692">
    <property type="entry name" value="PBP2_BztA"/>
    <property type="match status" value="1"/>
</dbReference>
<dbReference type="EMBL" id="PSNX01000003">
    <property type="protein sequence ID" value="PPE67255.1"/>
    <property type="molecule type" value="Genomic_DNA"/>
</dbReference>
<dbReference type="PANTHER" id="PTHR30085:SF7">
    <property type="entry name" value="AMINO-ACID ABC TRANSPORTER-BINDING PROTEIN YHDW-RELATED"/>
    <property type="match status" value="1"/>
</dbReference>
<keyword evidence="7" id="KW-1185">Reference proteome</keyword>
<dbReference type="RefSeq" id="WP_104301066.1">
    <property type="nucleotide sequence ID" value="NZ_PSNX01000003.1"/>
</dbReference>
<gene>
    <name evidence="6" type="ORF">C1704_03540</name>
</gene>
<dbReference type="GO" id="GO:0006865">
    <property type="term" value="P:amino acid transport"/>
    <property type="evidence" value="ECO:0007669"/>
    <property type="project" value="TreeGrafter"/>
</dbReference>
<dbReference type="SMART" id="SM00062">
    <property type="entry name" value="PBPb"/>
    <property type="match status" value="1"/>
</dbReference>
<dbReference type="SUPFAM" id="SSF53850">
    <property type="entry name" value="Periplasmic binding protein-like II"/>
    <property type="match status" value="1"/>
</dbReference>
<comment type="caution">
    <text evidence="6">The sequence shown here is derived from an EMBL/GenBank/DDBJ whole genome shotgun (WGS) entry which is preliminary data.</text>
</comment>
<dbReference type="AlphaFoldDB" id="A0A2S5SWW3"/>
<evidence type="ECO:0000313" key="6">
    <source>
        <dbReference type="EMBL" id="PPE67255.1"/>
    </source>
</evidence>